<dbReference type="InterPro" id="IPR002591">
    <property type="entry name" value="Phosphodiest/P_Trfase"/>
</dbReference>
<dbReference type="GO" id="GO:0016787">
    <property type="term" value="F:hydrolase activity"/>
    <property type="evidence" value="ECO:0007669"/>
    <property type="project" value="UniProtKB-ARBA"/>
</dbReference>
<dbReference type="PANTHER" id="PTHR10151:SF120">
    <property type="entry name" value="BIS(5'-ADENOSYL)-TRIPHOSPHATASE"/>
    <property type="match status" value="1"/>
</dbReference>
<keyword evidence="1" id="KW-0732">Signal</keyword>
<feature type="signal peptide" evidence="1">
    <location>
        <begin position="1"/>
        <end position="20"/>
    </location>
</feature>
<dbReference type="PROSITE" id="PS51257">
    <property type="entry name" value="PROKAR_LIPOPROTEIN"/>
    <property type="match status" value="1"/>
</dbReference>
<name>A0A0S6YYZ0_9GAMM</name>
<dbReference type="HOGENOM" id="CLU_017594_1_1_6"/>
<dbReference type="InterPro" id="IPR017850">
    <property type="entry name" value="Alkaline_phosphatase_core_sf"/>
</dbReference>
<dbReference type="PANTHER" id="PTHR10151">
    <property type="entry name" value="ECTONUCLEOTIDE PYROPHOSPHATASE/PHOSPHODIESTERASE"/>
    <property type="match status" value="1"/>
</dbReference>
<dbReference type="SUPFAM" id="SSF53649">
    <property type="entry name" value="Alkaline phosphatase-like"/>
    <property type="match status" value="1"/>
</dbReference>
<reference evidence="2" key="1">
    <citation type="submission" date="2015-03" db="EMBL/GenBank/DDBJ databases">
        <title>Draft genome sequence of Mizugakiibacter sediminis skMP5.</title>
        <authorList>
            <person name="Watanabe T."/>
            <person name="Kojima H."/>
            <person name="Fukui M."/>
        </authorList>
    </citation>
    <scope>NUCLEOTIDE SEQUENCE</scope>
    <source>
        <strain evidence="2">SkMP5</strain>
    </source>
</reference>
<proteinExistence type="predicted"/>
<dbReference type="Gene3D" id="3.30.1360.180">
    <property type="match status" value="1"/>
</dbReference>
<sequence>MLCMTRILAWLLAFALPALVGCSEAPPRDDAAARAPLILISIDGFRADYLQRGLTPTLAALAADGVHAEAMQPSFPSITFPNHYTLVTGLYPDHHGIVHNTMQDPALGRFALGNRAAVGDGRWWAEGEPIWVTAEKQGLHTATMFWPGSEAAIHGVRPDHWHPYDGDVAPRTRVDQVLAWLDLPATQRPAFITLYFDAVDGAGHWHGPDSPELNAALRDTDAALARLVDGLRRRGLYDRVNLVIVSDHGMTATPPAQTIYLDDLIDLSDVDVVTYDVPAELNPKPEHAAAVARALLAPHPHLRCYARDALPARLHYGGNPRVAAIVCIPDDGWLVSTHARQAKRKRALLGEHGYDNDDPAMRALFVAHGPDFRRGVVLPEFPNVDVYPLLAHLLGIRPQPNDGDLTPLRGALAMPATAMHR</sequence>
<dbReference type="CDD" id="cd16018">
    <property type="entry name" value="Enpp"/>
    <property type="match status" value="1"/>
</dbReference>
<organism evidence="2">
    <name type="scientific">Mizugakiibacter sediminis</name>
    <dbReference type="NCBI Taxonomy" id="1475481"/>
    <lineage>
        <taxon>Bacteria</taxon>
        <taxon>Pseudomonadati</taxon>
        <taxon>Pseudomonadota</taxon>
        <taxon>Gammaproteobacteria</taxon>
        <taxon>Lysobacterales</taxon>
        <taxon>Rhodanobacteraceae</taxon>
        <taxon>Mizugakiibacter</taxon>
    </lineage>
</organism>
<dbReference type="AlphaFoldDB" id="A0A0S6YYZ0"/>
<protein>
    <submittedName>
        <fullName evidence="2">Phosphodiesterase</fullName>
    </submittedName>
</protein>
<accession>A0A0S6YYZ0</accession>
<dbReference type="Pfam" id="PF01663">
    <property type="entry name" value="Phosphodiest"/>
    <property type="match status" value="1"/>
</dbReference>
<evidence type="ECO:0000256" key="1">
    <source>
        <dbReference type="SAM" id="SignalP"/>
    </source>
</evidence>
<feature type="chain" id="PRO_5006632620" evidence="1">
    <location>
        <begin position="21"/>
        <end position="421"/>
    </location>
</feature>
<evidence type="ECO:0000313" key="2">
    <source>
        <dbReference type="EMBL" id="GAN44537.1"/>
    </source>
</evidence>
<gene>
    <name evidence="2" type="ORF">MBSD_1072</name>
</gene>
<dbReference type="EMBL" id="DF952378">
    <property type="protein sequence ID" value="GAN44537.1"/>
    <property type="molecule type" value="Genomic_DNA"/>
</dbReference>
<dbReference type="Gene3D" id="3.40.720.10">
    <property type="entry name" value="Alkaline Phosphatase, subunit A"/>
    <property type="match status" value="1"/>
</dbReference>